<accession>A0A010RPV6</accession>
<dbReference type="Proteomes" id="UP000022611">
    <property type="component" value="Unassembled WGS sequence"/>
</dbReference>
<feature type="domain" description="DUF1508" evidence="2">
    <location>
        <begin position="13"/>
        <end position="57"/>
    </location>
</feature>
<evidence type="ECO:0000313" key="3">
    <source>
        <dbReference type="EMBL" id="EXF91124.1"/>
    </source>
</evidence>
<evidence type="ECO:0000313" key="4">
    <source>
        <dbReference type="Proteomes" id="UP000022611"/>
    </source>
</evidence>
<dbReference type="Gene3D" id="2.30.29.80">
    <property type="match status" value="1"/>
</dbReference>
<evidence type="ECO:0000259" key="2">
    <source>
        <dbReference type="Pfam" id="PF07411"/>
    </source>
</evidence>
<evidence type="ECO:0000256" key="1">
    <source>
        <dbReference type="ARBA" id="ARBA00007576"/>
    </source>
</evidence>
<dbReference type="PATRIC" id="fig|1042209.11.peg.6130"/>
<dbReference type="PANTHER" id="PTHR40606">
    <property type="match status" value="1"/>
</dbReference>
<protein>
    <recommendedName>
        <fullName evidence="2">DUF1508 domain-containing protein</fullName>
    </recommendedName>
</protein>
<organism evidence="3 4">
    <name type="scientific">Pseudomonas fluorescens HK44</name>
    <dbReference type="NCBI Taxonomy" id="1042209"/>
    <lineage>
        <taxon>Bacteria</taxon>
        <taxon>Pseudomonadati</taxon>
        <taxon>Pseudomonadota</taxon>
        <taxon>Gammaproteobacteria</taxon>
        <taxon>Pseudomonadales</taxon>
        <taxon>Pseudomonadaceae</taxon>
        <taxon>Pseudomonas</taxon>
    </lineage>
</organism>
<dbReference type="EMBL" id="AFOY02000028">
    <property type="protein sequence ID" value="EXF91124.1"/>
    <property type="molecule type" value="Genomic_DNA"/>
</dbReference>
<dbReference type="SUPFAM" id="SSF160113">
    <property type="entry name" value="YegP-like"/>
    <property type="match status" value="2"/>
</dbReference>
<proteinExistence type="inferred from homology"/>
<reference evidence="3 4" key="1">
    <citation type="journal article" date="2011" name="J. Bacteriol.">
        <title>Draft genome sequence of the polycyclic aromatic hydrocarbon-degrading, genetically engineered bioluminescent bioreporter Pseudomonas fluorescens HK44.</title>
        <authorList>
            <person name="Chauhan A."/>
            <person name="Layton A.C."/>
            <person name="Williams D.E."/>
            <person name="Smartt A.E."/>
            <person name="Ripp S."/>
            <person name="Karpinets T.V."/>
            <person name="Brown S.D."/>
            <person name="Sayler G.S."/>
        </authorList>
    </citation>
    <scope>NUCLEOTIDE SEQUENCE [LARGE SCALE GENOMIC DNA]</scope>
    <source>
        <strain evidence="3 4">HK44</strain>
    </source>
</reference>
<dbReference type="RefSeq" id="WP_019692238.1">
    <property type="nucleotide sequence ID" value="NZ_AFOY02000028.1"/>
</dbReference>
<dbReference type="InterPro" id="IPR010879">
    <property type="entry name" value="DUF1508"/>
</dbReference>
<dbReference type="PANTHER" id="PTHR40606:SF1">
    <property type="entry name" value="UPF0339 PROTEIN YEGP"/>
    <property type="match status" value="1"/>
</dbReference>
<dbReference type="HOGENOM" id="CLU_163886_0_0_6"/>
<dbReference type="eggNOG" id="COG3422">
    <property type="taxonomic scope" value="Bacteria"/>
</dbReference>
<dbReference type="Pfam" id="PF07411">
    <property type="entry name" value="DUF1508"/>
    <property type="match status" value="2"/>
</dbReference>
<comment type="similarity">
    <text evidence="1">Belongs to the UPF0339 family. Duplicated subfamily.</text>
</comment>
<feature type="domain" description="DUF1508" evidence="2">
    <location>
        <begin position="62"/>
        <end position="108"/>
    </location>
</feature>
<dbReference type="AlphaFoldDB" id="A0A010RPV6"/>
<comment type="caution">
    <text evidence="3">The sequence shown here is derived from an EMBL/GenBank/DDBJ whole genome shotgun (WGS) entry which is preliminary data.</text>
</comment>
<sequence>MSGWYELSKSITGQFRFVLKAANAETILTSELYTTRSAADDGIASVQANSPLDERYEKKTTKDGHPYFNLKAANHQIIGSSEAYSSDAVREKGIASVKANGPTKVIKDKTLPVL</sequence>
<dbReference type="InterPro" id="IPR036913">
    <property type="entry name" value="YegP-like_sf"/>
</dbReference>
<name>A0A010RPV6_PSEFL</name>
<dbReference type="OrthoDB" id="9802792at2"/>
<gene>
    <name evidence="3" type="ORF">HK44_019790</name>
</gene>
<dbReference type="InterPro" id="IPR051141">
    <property type="entry name" value="UPF0339_domain"/>
</dbReference>